<proteinExistence type="predicted"/>
<sequence length="138" mass="15851">MAETYPQYYAYEGRPVVFVETPDGGLSILALSARTGEFERDRSYLDKIWFGTTADIETLTRDEFIQRVEEYRGRRLRGDGPAFALYETINGIEDAARAEPRRLTPEEKALIHTLRLRVHELFEAELREQGRQGTPPAS</sequence>
<name>A0A239LAG3_9ACTN</name>
<dbReference type="OrthoDB" id="275232at2"/>
<dbReference type="EMBL" id="FZOR01000021">
    <property type="protein sequence ID" value="SNT26908.1"/>
    <property type="molecule type" value="Genomic_DNA"/>
</dbReference>
<protein>
    <submittedName>
        <fullName evidence="1">Uncharacterized protein</fullName>
    </submittedName>
</protein>
<evidence type="ECO:0000313" key="2">
    <source>
        <dbReference type="Proteomes" id="UP000198318"/>
    </source>
</evidence>
<organism evidence="1 2">
    <name type="scientific">Actinomadura meyerae</name>
    <dbReference type="NCBI Taxonomy" id="240840"/>
    <lineage>
        <taxon>Bacteria</taxon>
        <taxon>Bacillati</taxon>
        <taxon>Actinomycetota</taxon>
        <taxon>Actinomycetes</taxon>
        <taxon>Streptosporangiales</taxon>
        <taxon>Thermomonosporaceae</taxon>
        <taxon>Actinomadura</taxon>
    </lineage>
</organism>
<dbReference type="Proteomes" id="UP000198318">
    <property type="component" value="Unassembled WGS sequence"/>
</dbReference>
<dbReference type="AlphaFoldDB" id="A0A239LAG3"/>
<dbReference type="RefSeq" id="WP_089327947.1">
    <property type="nucleotide sequence ID" value="NZ_FZOR01000021.1"/>
</dbReference>
<accession>A0A239LAG3</accession>
<evidence type="ECO:0000313" key="1">
    <source>
        <dbReference type="EMBL" id="SNT26908.1"/>
    </source>
</evidence>
<gene>
    <name evidence="1" type="ORF">SAMN05443665_102198</name>
</gene>
<keyword evidence="2" id="KW-1185">Reference proteome</keyword>
<reference evidence="1 2" key="1">
    <citation type="submission" date="2017-06" db="EMBL/GenBank/DDBJ databases">
        <authorList>
            <person name="Kim H.J."/>
            <person name="Triplett B.A."/>
        </authorList>
    </citation>
    <scope>NUCLEOTIDE SEQUENCE [LARGE SCALE GENOMIC DNA]</scope>
    <source>
        <strain evidence="1 2">DSM 44715</strain>
    </source>
</reference>